<dbReference type="InterPro" id="IPR001932">
    <property type="entry name" value="PPM-type_phosphatase-like_dom"/>
</dbReference>
<dbReference type="KEGG" id="tsin:OXH18_12400"/>
<dbReference type="Pfam" id="PF07228">
    <property type="entry name" value="SpoIIE"/>
    <property type="match status" value="1"/>
</dbReference>
<gene>
    <name evidence="4" type="ORF">OXH18_12400</name>
</gene>
<dbReference type="GO" id="GO:0000160">
    <property type="term" value="P:phosphorelay signal transduction system"/>
    <property type="evidence" value="ECO:0007669"/>
    <property type="project" value="InterPro"/>
</dbReference>
<dbReference type="InterPro" id="IPR011006">
    <property type="entry name" value="CheY-like_superfamily"/>
</dbReference>
<keyword evidence="1" id="KW-0378">Hydrolase</keyword>
<dbReference type="Pfam" id="PF00072">
    <property type="entry name" value="Response_reg"/>
    <property type="match status" value="1"/>
</dbReference>
<evidence type="ECO:0000256" key="2">
    <source>
        <dbReference type="PROSITE-ProRule" id="PRU00169"/>
    </source>
</evidence>
<evidence type="ECO:0000259" key="3">
    <source>
        <dbReference type="PROSITE" id="PS50110"/>
    </source>
</evidence>
<dbReference type="Gene3D" id="3.40.50.2300">
    <property type="match status" value="1"/>
</dbReference>
<keyword evidence="5" id="KW-1185">Reference proteome</keyword>
<dbReference type="RefSeq" id="WP_268613090.1">
    <property type="nucleotide sequence ID" value="NZ_CP113797.1"/>
</dbReference>
<dbReference type="PANTHER" id="PTHR43156:SF2">
    <property type="entry name" value="STAGE II SPORULATION PROTEIN E"/>
    <property type="match status" value="1"/>
</dbReference>
<feature type="domain" description="Response regulatory" evidence="3">
    <location>
        <begin position="8"/>
        <end position="124"/>
    </location>
</feature>
<dbReference type="Proteomes" id="UP001163152">
    <property type="component" value="Chromosome"/>
</dbReference>
<feature type="modified residue" description="4-aspartylphosphate" evidence="2">
    <location>
        <position position="57"/>
    </location>
</feature>
<dbReference type="Gene3D" id="3.60.40.10">
    <property type="entry name" value="PPM-type phosphatase domain"/>
    <property type="match status" value="1"/>
</dbReference>
<dbReference type="SMART" id="SM00331">
    <property type="entry name" value="PP2C_SIG"/>
    <property type="match status" value="1"/>
</dbReference>
<dbReference type="AlphaFoldDB" id="A0A9E8ZK92"/>
<dbReference type="SUPFAM" id="SSF52172">
    <property type="entry name" value="CheY-like"/>
    <property type="match status" value="1"/>
</dbReference>
<dbReference type="InterPro" id="IPR036457">
    <property type="entry name" value="PPM-type-like_dom_sf"/>
</dbReference>
<dbReference type="CDD" id="cd17574">
    <property type="entry name" value="REC_OmpR"/>
    <property type="match status" value="1"/>
</dbReference>
<dbReference type="GO" id="GO:0016791">
    <property type="term" value="F:phosphatase activity"/>
    <property type="evidence" value="ECO:0007669"/>
    <property type="project" value="TreeGrafter"/>
</dbReference>
<dbReference type="PANTHER" id="PTHR43156">
    <property type="entry name" value="STAGE II SPORULATION PROTEIN E-RELATED"/>
    <property type="match status" value="1"/>
</dbReference>
<proteinExistence type="predicted"/>
<organism evidence="4 5">
    <name type="scientific">Thermocoleostomius sinensis A174</name>
    <dbReference type="NCBI Taxonomy" id="2016057"/>
    <lineage>
        <taxon>Bacteria</taxon>
        <taxon>Bacillati</taxon>
        <taxon>Cyanobacteriota</taxon>
        <taxon>Cyanophyceae</taxon>
        <taxon>Oculatellales</taxon>
        <taxon>Oculatellaceae</taxon>
        <taxon>Thermocoleostomius</taxon>
    </lineage>
</organism>
<accession>A0A9E8ZK92</accession>
<evidence type="ECO:0000313" key="4">
    <source>
        <dbReference type="EMBL" id="WAL62753.1"/>
    </source>
</evidence>
<evidence type="ECO:0000313" key="5">
    <source>
        <dbReference type="Proteomes" id="UP001163152"/>
    </source>
</evidence>
<dbReference type="SMART" id="SM00448">
    <property type="entry name" value="REC"/>
    <property type="match status" value="1"/>
</dbReference>
<name>A0A9E8ZK92_9CYAN</name>
<evidence type="ECO:0000256" key="1">
    <source>
        <dbReference type="ARBA" id="ARBA00022801"/>
    </source>
</evidence>
<dbReference type="EMBL" id="CP113797">
    <property type="protein sequence ID" value="WAL62753.1"/>
    <property type="molecule type" value="Genomic_DNA"/>
</dbReference>
<reference evidence="4" key="1">
    <citation type="submission" date="2022-12" db="EMBL/GenBank/DDBJ databases">
        <title>Polyphasic identification of a Novel Hot-Spring Cyanobacterium Ocullathermofonsia sinensis gen nov. sp. nov. and Genomic Insights on its Adaptations to the Thermal Habitat.</title>
        <authorList>
            <person name="Daroch M."/>
            <person name="Tang J."/>
            <person name="Jiang Y."/>
        </authorList>
    </citation>
    <scope>NUCLEOTIDE SEQUENCE</scope>
    <source>
        <strain evidence="4">PKUAC-SCTA174</strain>
    </source>
</reference>
<sequence>MESALTAKILVIDDDPGIRLVIQKILQKQGYDVILASDGQQGIDLATQIQPALIICDWIMPVLDGLEVCRRVRANPALATTYFILLTSRGEVSDRVTGLNTGADDFLSKPVEISELQARVRAALRLHQLSQDLQTQKQLLEAELAEAATYVRSLLPPPLLGTVNIDARFIPCRQLGGDCFDYFWLDPDYLAIYLLDVSGHGLGSALPSSLVLNLLRSHVLPAVNFYQPHDVLHGLNEAFQMNLQNQKYFTIWYGVYNQAKRQLTYASAGHPPAILIAPTETGSPAVHRLATPSVPIGILPEVSYNSDRQTIPPNSTLYIFSDGIYEAGQLATPSKWNLDAFVELLVQLNASANLDSILEQVQQSSGVETFDDDLSLLKVNFS</sequence>
<dbReference type="InterPro" id="IPR052016">
    <property type="entry name" value="Bact_Sigma-Reg"/>
</dbReference>
<dbReference type="SUPFAM" id="SSF81606">
    <property type="entry name" value="PP2C-like"/>
    <property type="match status" value="1"/>
</dbReference>
<protein>
    <submittedName>
        <fullName evidence="4">SpoIIE family protein phosphatase</fullName>
    </submittedName>
</protein>
<keyword evidence="2" id="KW-0597">Phosphoprotein</keyword>
<dbReference type="PROSITE" id="PS50110">
    <property type="entry name" value="RESPONSE_REGULATORY"/>
    <property type="match status" value="1"/>
</dbReference>
<dbReference type="InterPro" id="IPR001789">
    <property type="entry name" value="Sig_transdc_resp-reg_receiver"/>
</dbReference>